<dbReference type="InterPro" id="IPR050300">
    <property type="entry name" value="GDXG_lipolytic_enzyme"/>
</dbReference>
<dbReference type="eggNOG" id="COG0657">
    <property type="taxonomic scope" value="Bacteria"/>
</dbReference>
<dbReference type="PANTHER" id="PTHR48081:SF8">
    <property type="entry name" value="ALPHA_BETA HYDROLASE FOLD-3 DOMAIN-CONTAINING PROTEIN-RELATED"/>
    <property type="match status" value="1"/>
</dbReference>
<proteinExistence type="inferred from homology"/>
<gene>
    <name evidence="4" type="ORF">CtesDRAFT_PD5438</name>
</gene>
<feature type="domain" description="Alpha/beta hydrolase fold-3" evidence="3">
    <location>
        <begin position="76"/>
        <end position="285"/>
    </location>
</feature>
<comment type="caution">
    <text evidence="4">The sequence shown here is derived from an EMBL/GenBank/DDBJ whole genome shotgun (WGS) entry which is preliminary data.</text>
</comment>
<accession>B7X4E0</accession>
<evidence type="ECO:0000256" key="2">
    <source>
        <dbReference type="ARBA" id="ARBA00022801"/>
    </source>
</evidence>
<dbReference type="ESTHER" id="comtk-b7x4e0">
    <property type="family name" value="Hormone-sensitive_lipase_like"/>
</dbReference>
<comment type="similarity">
    <text evidence="1">Belongs to the 'GDXG' lipolytic enzyme family.</text>
</comment>
<evidence type="ECO:0000313" key="5">
    <source>
        <dbReference type="Proteomes" id="UP000003039"/>
    </source>
</evidence>
<dbReference type="PANTHER" id="PTHR48081">
    <property type="entry name" value="AB HYDROLASE SUPERFAMILY PROTEIN C4A8.06C"/>
    <property type="match status" value="1"/>
</dbReference>
<dbReference type="Gene3D" id="3.40.50.1820">
    <property type="entry name" value="alpha/beta hydrolase"/>
    <property type="match status" value="1"/>
</dbReference>
<dbReference type="InterPro" id="IPR029058">
    <property type="entry name" value="AB_hydrolase_fold"/>
</dbReference>
<dbReference type="AlphaFoldDB" id="B7X4E0"/>
<evidence type="ECO:0000313" key="4">
    <source>
        <dbReference type="EMBL" id="EED70490.1"/>
    </source>
</evidence>
<reference evidence="4 5" key="1">
    <citation type="journal article" date="2004" name="Appl. Environ. Microbiol.">
        <title>Mineralization of individual congeners of linear alkylbenzenesulfonate by defined pairs of heterotrophic bacteria.</title>
        <authorList>
            <person name="Schleheck D."/>
            <person name="Knepper T.P."/>
            <person name="Fischer K."/>
            <person name="Cook A.M."/>
        </authorList>
    </citation>
    <scope>NUCLEOTIDE SEQUENCE [LARGE SCALE GENOMIC DNA]</scope>
    <source>
        <strain evidence="5">DSM 14576 / KF-1</strain>
    </source>
</reference>
<dbReference type="Pfam" id="PF07859">
    <property type="entry name" value="Abhydrolase_3"/>
    <property type="match status" value="1"/>
</dbReference>
<evidence type="ECO:0000259" key="3">
    <source>
        <dbReference type="Pfam" id="PF07859"/>
    </source>
</evidence>
<dbReference type="InterPro" id="IPR013094">
    <property type="entry name" value="AB_hydrolase_3"/>
</dbReference>
<dbReference type="GO" id="GO:0016787">
    <property type="term" value="F:hydrolase activity"/>
    <property type="evidence" value="ECO:0007669"/>
    <property type="project" value="UniProtKB-KW"/>
</dbReference>
<dbReference type="EMBL" id="AAUJ02000001">
    <property type="protein sequence ID" value="EED70490.1"/>
    <property type="molecule type" value="Genomic_DNA"/>
</dbReference>
<sequence length="310" mass="33605">MDREIQDLLQKVKEANRKPFWQSTPQEARSGPMLMALLFGEPPAVERDESFTIPSSQGFDLPVRLYVPSKAPKGLIVYFHGGGWVIGTVAGYHPFTATLANRTGCAVLSVDYRLAPEHAFPLPVDDALAAVRWATSSEAVQALGVEPRTVIAMGDSAGANLATVASRIHNNAKPARPVDLQVLAYPVTDHSFETGSYHEFAEGNLLTRNDMKWFWDHYCPDASKRSHPDASPLHAKDLAASPPALIVTAGRDPLRDEGEAYGQKLKDAGVPTEVVRGEGLVHGFLAMIHYAPSAGRAFEKMVAAIEKAAK</sequence>
<dbReference type="BioCyc" id="MetaCyc:MONOMER-18732"/>
<dbReference type="RefSeq" id="WP_003060777.1">
    <property type="nucleotide sequence ID" value="NZ_AAUJ02000001.1"/>
</dbReference>
<dbReference type="InterPro" id="IPR002168">
    <property type="entry name" value="Lipase_GDXG_HIS_AS"/>
</dbReference>
<keyword evidence="2 4" id="KW-0378">Hydrolase</keyword>
<dbReference type="SUPFAM" id="SSF53474">
    <property type="entry name" value="alpha/beta-Hydrolases"/>
    <property type="match status" value="1"/>
</dbReference>
<name>B7X4E0_COMTK</name>
<dbReference type="OrthoDB" id="9794445at2"/>
<organism evidence="4 5">
    <name type="scientific">Comamonas testosteroni (strain DSM 14576 / KF-1)</name>
    <name type="common">Pseudomonas testosteroni</name>
    <dbReference type="NCBI Taxonomy" id="399795"/>
    <lineage>
        <taxon>Bacteria</taxon>
        <taxon>Pseudomonadati</taxon>
        <taxon>Pseudomonadota</taxon>
        <taxon>Betaproteobacteria</taxon>
        <taxon>Burkholderiales</taxon>
        <taxon>Comamonadaceae</taxon>
        <taxon>Comamonas</taxon>
    </lineage>
</organism>
<evidence type="ECO:0000256" key="1">
    <source>
        <dbReference type="ARBA" id="ARBA00010515"/>
    </source>
</evidence>
<dbReference type="PROSITE" id="PS01173">
    <property type="entry name" value="LIPASE_GDXG_HIS"/>
    <property type="match status" value="1"/>
</dbReference>
<protein>
    <submittedName>
        <fullName evidence="4">Alpha/beta hydrolase fold-3 domain protein</fullName>
    </submittedName>
</protein>
<dbReference type="Proteomes" id="UP000003039">
    <property type="component" value="Unassembled WGS sequence"/>
</dbReference>